<protein>
    <recommendedName>
        <fullName evidence="2">HNH nuclease domain-containing protein</fullName>
    </recommendedName>
</protein>
<dbReference type="OrthoDB" id="5242272at2"/>
<dbReference type="Proteomes" id="UP000192284">
    <property type="component" value="Unassembled WGS sequence"/>
</dbReference>
<feature type="domain" description="HNH nuclease" evidence="2">
    <location>
        <begin position="339"/>
        <end position="391"/>
    </location>
</feature>
<keyword evidence="4" id="KW-1185">Reference proteome</keyword>
<comment type="caution">
    <text evidence="3">The sequence shown here is derived from an EMBL/GenBank/DDBJ whole genome shotgun (WGS) entry which is preliminary data.</text>
</comment>
<evidence type="ECO:0000256" key="1">
    <source>
        <dbReference type="SAM" id="MobiDB-lite"/>
    </source>
</evidence>
<sequence>MFDESSGGSSPEVLARFDEMFERCYPSKTARSAGLIDRICAGARAENQAAAAQLVAIGELFGYRLSRCGETELWAVDTEAALTAELAAALRISQGLAASQVRYARALRERLPRTGAVFIAGEISYLVFRMIVYRTDLITDPAVLAAVDAQLAVGVGRWPSMSKARLAGQVDKIVAKADADALRRRTQRQHDEREIVIEDRLEGGISEIRGQLATPDARALDQRLNALAATVCEHDPRSHAQRRADALGAVAADATRLRCRCARADCAAGKRPAASPVVIHVIAEQATLDGMSSAPASLLGADGLITAQLITELAASAKQVPLIHPRDAAPEPHYTPSKALADFVRCRDLTCRWPGCDQPATNCDVDHTIPYAQGGPTHASNLKCYCRIHHLVKTFWGWTEQQLPDATLILTSPTGHTYVSTPGSALLFPSLCAPTAEITLPDTDPTTGYCPERAAMMPQRRRTRAQDRAYRIATERRHNHQARTTPRTTGRADPDNYFGLPAPNPDDEPPPF</sequence>
<dbReference type="Pfam" id="PF02720">
    <property type="entry name" value="DUF222"/>
    <property type="match status" value="1"/>
</dbReference>
<evidence type="ECO:0000313" key="3">
    <source>
        <dbReference type="EMBL" id="ORA22350.1"/>
    </source>
</evidence>
<reference evidence="3 4" key="1">
    <citation type="submission" date="2017-02" db="EMBL/GenBank/DDBJ databases">
        <title>The new phylogeny of genus Mycobacterium.</title>
        <authorList>
            <person name="Tortoli E."/>
            <person name="Trovato A."/>
            <person name="Cirillo D.M."/>
        </authorList>
    </citation>
    <scope>NUCLEOTIDE SEQUENCE [LARGE SCALE GENOMIC DNA]</scope>
    <source>
        <strain evidence="3 4">DSM 45057</strain>
    </source>
</reference>
<dbReference type="Gene3D" id="1.10.30.50">
    <property type="match status" value="1"/>
</dbReference>
<dbReference type="AlphaFoldDB" id="A0A1W9ZX23"/>
<evidence type="ECO:0000259" key="2">
    <source>
        <dbReference type="SMART" id="SM00507"/>
    </source>
</evidence>
<dbReference type="SMART" id="SM00507">
    <property type="entry name" value="HNHc"/>
    <property type="match status" value="1"/>
</dbReference>
<accession>A0A1W9ZX23</accession>
<dbReference type="CDD" id="cd00085">
    <property type="entry name" value="HNHc"/>
    <property type="match status" value="1"/>
</dbReference>
<name>A0A1W9ZX23_MYCAN</name>
<dbReference type="InterPro" id="IPR003870">
    <property type="entry name" value="DUF222"/>
</dbReference>
<gene>
    <name evidence="3" type="ORF">BST12_09255</name>
</gene>
<feature type="region of interest" description="Disordered" evidence="1">
    <location>
        <begin position="475"/>
        <end position="512"/>
    </location>
</feature>
<proteinExistence type="predicted"/>
<dbReference type="InterPro" id="IPR003615">
    <property type="entry name" value="HNH_nuc"/>
</dbReference>
<organism evidence="3 4">
    <name type="scientific">Mycobacterium angelicum</name>
    <dbReference type="NCBI Taxonomy" id="470074"/>
    <lineage>
        <taxon>Bacteria</taxon>
        <taxon>Bacillati</taxon>
        <taxon>Actinomycetota</taxon>
        <taxon>Actinomycetes</taxon>
        <taxon>Mycobacteriales</taxon>
        <taxon>Mycobacteriaceae</taxon>
        <taxon>Mycobacterium</taxon>
    </lineage>
</organism>
<evidence type="ECO:0000313" key="4">
    <source>
        <dbReference type="Proteomes" id="UP000192284"/>
    </source>
</evidence>
<dbReference type="RefSeq" id="WP_083112817.1">
    <property type="nucleotide sequence ID" value="NZ_JACKTS010000037.1"/>
</dbReference>
<dbReference type="EMBL" id="MVHE01000010">
    <property type="protein sequence ID" value="ORA22350.1"/>
    <property type="molecule type" value="Genomic_DNA"/>
</dbReference>